<evidence type="ECO:0000313" key="3">
    <source>
        <dbReference type="Proteomes" id="UP000187209"/>
    </source>
</evidence>
<reference evidence="2 3" key="1">
    <citation type="submission" date="2016-11" db="EMBL/GenBank/DDBJ databases">
        <title>The macronuclear genome of Stentor coeruleus: a giant cell with tiny introns.</title>
        <authorList>
            <person name="Slabodnick M."/>
            <person name="Ruby J.G."/>
            <person name="Reiff S.B."/>
            <person name="Swart E.C."/>
            <person name="Gosai S."/>
            <person name="Prabakaran S."/>
            <person name="Witkowska E."/>
            <person name="Larue G.E."/>
            <person name="Fisher S."/>
            <person name="Freeman R.M."/>
            <person name="Gunawardena J."/>
            <person name="Chu W."/>
            <person name="Stover N.A."/>
            <person name="Gregory B.D."/>
            <person name="Nowacki M."/>
            <person name="Derisi J."/>
            <person name="Roy S.W."/>
            <person name="Marshall W.F."/>
            <person name="Sood P."/>
        </authorList>
    </citation>
    <scope>NUCLEOTIDE SEQUENCE [LARGE SCALE GENOMIC DNA]</scope>
    <source>
        <strain evidence="2">WM001</strain>
    </source>
</reference>
<organism evidence="2 3">
    <name type="scientific">Stentor coeruleus</name>
    <dbReference type="NCBI Taxonomy" id="5963"/>
    <lineage>
        <taxon>Eukaryota</taxon>
        <taxon>Sar</taxon>
        <taxon>Alveolata</taxon>
        <taxon>Ciliophora</taxon>
        <taxon>Postciliodesmatophora</taxon>
        <taxon>Heterotrichea</taxon>
        <taxon>Heterotrichida</taxon>
        <taxon>Stentoridae</taxon>
        <taxon>Stentor</taxon>
    </lineage>
</organism>
<dbReference type="SMART" id="SM00015">
    <property type="entry name" value="IQ"/>
    <property type="match status" value="3"/>
</dbReference>
<proteinExistence type="predicted"/>
<keyword evidence="3" id="KW-1185">Reference proteome</keyword>
<feature type="compositionally biased region" description="Basic and acidic residues" evidence="1">
    <location>
        <begin position="425"/>
        <end position="442"/>
    </location>
</feature>
<accession>A0A1R2AV15</accession>
<dbReference type="PROSITE" id="PS50096">
    <property type="entry name" value="IQ"/>
    <property type="match status" value="1"/>
</dbReference>
<dbReference type="AlphaFoldDB" id="A0A1R2AV15"/>
<evidence type="ECO:0000313" key="2">
    <source>
        <dbReference type="EMBL" id="OMJ68371.1"/>
    </source>
</evidence>
<dbReference type="EMBL" id="MPUH01001341">
    <property type="protein sequence ID" value="OMJ68371.1"/>
    <property type="molecule type" value="Genomic_DNA"/>
</dbReference>
<feature type="region of interest" description="Disordered" evidence="1">
    <location>
        <begin position="425"/>
        <end position="466"/>
    </location>
</feature>
<dbReference type="Gene3D" id="1.20.5.190">
    <property type="match status" value="1"/>
</dbReference>
<dbReference type="InterPro" id="IPR000048">
    <property type="entry name" value="IQ_motif_EF-hand-BS"/>
</dbReference>
<comment type="caution">
    <text evidence="2">The sequence shown here is derived from an EMBL/GenBank/DDBJ whole genome shotgun (WGS) entry which is preliminary data.</text>
</comment>
<protein>
    <submittedName>
        <fullName evidence="2">Uncharacterized protein</fullName>
    </submittedName>
</protein>
<feature type="compositionally biased region" description="Basic residues" evidence="1">
    <location>
        <begin position="244"/>
        <end position="255"/>
    </location>
</feature>
<dbReference type="Proteomes" id="UP000187209">
    <property type="component" value="Unassembled WGS sequence"/>
</dbReference>
<feature type="region of interest" description="Disordered" evidence="1">
    <location>
        <begin position="244"/>
        <end position="270"/>
    </location>
</feature>
<dbReference type="Pfam" id="PF00612">
    <property type="entry name" value="IQ"/>
    <property type="match status" value="2"/>
</dbReference>
<sequence length="602" mass="71049">MLPRLKLQNTQEPTTWHGIDGRFTSHYISKFYQDNSMKKANNTTKAHTDFFEKEHFYNQEIAKIERNKHVLKNISKEKEKFDKIRKRVLTEKQFIEKKYKHAAIVIQKHIRGYLCRRRHEGELEDLKTAKLGISMKSMRRYVGQCCIYLADNIVEASIIIQKHIRRYQAMKLLKDMKIKNQASKIITGFLRAVKNRSKFHKSMEVLRWKKNLKDFKKRVKWNKFRTWWKAHRLQFNVIKNKMRSRNSSLHRKTPSRSRVGSIDEPRSRRSSTLHIPKFNVIHEENAGKKKHSINENEIISQGNNEDDKRFLDAPGDKHGFDKIDEMGIEESLTITMDLPNKNSQVNDPIVVVDVVKVPEEEKMNENAREDDEDLGFNDEDYIGDDEEMEELEEDMDNDIEVTGIQEENENEIVEIDEENQVVAENNEKSMKKKDEKTEEPIPSHRRPTAAYNSWKKRPPSPEELRKEIFPPPRRLLVWTKCRKVYKSQTKKYKKKIPLWKPPLTANDMNMRKLPKVAVKKRLRIPDFLEPYTLIAPSETPESPIKLNEDEENEEFSINSDTSYEYEPVDYKSTGLSVALPQLYSIVKSYGKNADLLMRGMKK</sequence>
<evidence type="ECO:0000256" key="1">
    <source>
        <dbReference type="SAM" id="MobiDB-lite"/>
    </source>
</evidence>
<feature type="region of interest" description="Disordered" evidence="1">
    <location>
        <begin position="539"/>
        <end position="558"/>
    </location>
</feature>
<gene>
    <name evidence="2" type="ORF">SteCoe_34197</name>
</gene>
<dbReference type="OrthoDB" id="327083at2759"/>
<name>A0A1R2AV15_9CILI</name>